<keyword evidence="1" id="KW-0175">Coiled coil</keyword>
<dbReference type="OrthoDB" id="4225769at2759"/>
<dbReference type="RefSeq" id="XP_040732715.1">
    <property type="nucleotide sequence ID" value="XM_040876553.1"/>
</dbReference>
<evidence type="ECO:0000256" key="1">
    <source>
        <dbReference type="SAM" id="Coils"/>
    </source>
</evidence>
<reference evidence="2 3" key="1">
    <citation type="journal article" date="2017" name="Biotechnol. Biofuels">
        <title>Differential beta-glucosidase expression as a function of carbon source availability in Talaromyces amestolkiae: a genomic and proteomic approach.</title>
        <authorList>
            <person name="de Eugenio L.I."/>
            <person name="Mendez-Liter J.A."/>
            <person name="Nieto-Dominguez M."/>
            <person name="Alonso L."/>
            <person name="Gil-Munoz J."/>
            <person name="Barriuso J."/>
            <person name="Prieto A."/>
            <person name="Martinez M.J."/>
        </authorList>
    </citation>
    <scope>NUCLEOTIDE SEQUENCE [LARGE SCALE GENOMIC DNA]</scope>
    <source>
        <strain evidence="2 3">CIB</strain>
    </source>
</reference>
<dbReference type="AlphaFoldDB" id="A0A364KXE0"/>
<keyword evidence="3" id="KW-1185">Reference proteome</keyword>
<dbReference type="GeneID" id="63793427"/>
<sequence length="356" mass="40186">MAGHAGIPRKFGDKRFNFITRLEHLEARSVTQIRDKGNMRSCVPLTCLTVSPPQADNFLTSRPRIPPVDYDSPTRHIILYPQPSQVQFQLIRILEKWLDNGAQILSTSSKRYCTRQSSQWKLFGRWQGCNYFARLILQQVGAFPSIVFETIHSVRGDEHKGHFERDYIYEKAARWFEGSNRAVRLVIIAIISHDPVLPWASPVLHGLNPSSPCHDWGISPNEIDRSAISTIATNITVQDKQSTARTVVDIYVAGASYPKHRCYAEHAWHGVFSADGQEQPADENSVASNLALSQFFTDITSPSQRNALAELPLPVHEFRTTLPRAVANDRYAQAEIVARDAQNEVRKWMAQGSPTN</sequence>
<dbReference type="Proteomes" id="UP000249363">
    <property type="component" value="Unassembled WGS sequence"/>
</dbReference>
<evidence type="ECO:0000313" key="3">
    <source>
        <dbReference type="Proteomes" id="UP000249363"/>
    </source>
</evidence>
<evidence type="ECO:0000313" key="2">
    <source>
        <dbReference type="EMBL" id="RAO68199.1"/>
    </source>
</evidence>
<dbReference type="EMBL" id="MIKG01000007">
    <property type="protein sequence ID" value="RAO68199.1"/>
    <property type="molecule type" value="Genomic_DNA"/>
</dbReference>
<proteinExistence type="predicted"/>
<comment type="caution">
    <text evidence="2">The sequence shown here is derived from an EMBL/GenBank/DDBJ whole genome shotgun (WGS) entry which is preliminary data.</text>
</comment>
<gene>
    <name evidence="2" type="ORF">BHQ10_004211</name>
</gene>
<protein>
    <submittedName>
        <fullName evidence="2">Uncharacterized protein</fullName>
    </submittedName>
</protein>
<accession>A0A364KXE0</accession>
<feature type="coiled-coil region" evidence="1">
    <location>
        <begin position="324"/>
        <end position="351"/>
    </location>
</feature>
<name>A0A364KXE0_TALAM</name>
<organism evidence="2 3">
    <name type="scientific">Talaromyces amestolkiae</name>
    <dbReference type="NCBI Taxonomy" id="1196081"/>
    <lineage>
        <taxon>Eukaryota</taxon>
        <taxon>Fungi</taxon>
        <taxon>Dikarya</taxon>
        <taxon>Ascomycota</taxon>
        <taxon>Pezizomycotina</taxon>
        <taxon>Eurotiomycetes</taxon>
        <taxon>Eurotiomycetidae</taxon>
        <taxon>Eurotiales</taxon>
        <taxon>Trichocomaceae</taxon>
        <taxon>Talaromyces</taxon>
        <taxon>Talaromyces sect. Talaromyces</taxon>
    </lineage>
</organism>